<gene>
    <name evidence="1" type="ORF">S12H4_34302</name>
</gene>
<feature type="non-terminal residue" evidence="1">
    <location>
        <position position="1"/>
    </location>
</feature>
<sequence>AAQLTLAEVTAIFGGLDDDKSADPSAKDVYLATDTNRLYICFTDGEWTEITGLYLPLAGGTMTGAIAMGTKKIIGLGDPEADQDAATGIWVLAQCSLYLPLAGGTLTGPLIIKDDTFIQMGDTEGAQRILQYTVSPTIAGIILQPGAGNRFSFLALQPKGTSEKSQFSLYNRGVGLGSDYGAFSIELDGDTVVMIYEDVGSPPTPITHLQLANPWETQSFYPLIDKSYVLGSSTKRWYGISAERYRITQALDDDHTPSGITTLMTAGIALTRG</sequence>
<evidence type="ECO:0000313" key="1">
    <source>
        <dbReference type="EMBL" id="GAI89956.1"/>
    </source>
</evidence>
<protein>
    <submittedName>
        <fullName evidence="1">Uncharacterized protein</fullName>
    </submittedName>
</protein>
<organism evidence="1">
    <name type="scientific">marine sediment metagenome</name>
    <dbReference type="NCBI Taxonomy" id="412755"/>
    <lineage>
        <taxon>unclassified sequences</taxon>
        <taxon>metagenomes</taxon>
        <taxon>ecological metagenomes</taxon>
    </lineage>
</organism>
<dbReference type="EMBL" id="BARW01020286">
    <property type="protein sequence ID" value="GAI89956.1"/>
    <property type="molecule type" value="Genomic_DNA"/>
</dbReference>
<dbReference type="AlphaFoldDB" id="X1TF51"/>
<name>X1TF51_9ZZZZ</name>
<comment type="caution">
    <text evidence="1">The sequence shown here is derived from an EMBL/GenBank/DDBJ whole genome shotgun (WGS) entry which is preliminary data.</text>
</comment>
<feature type="non-terminal residue" evidence="1">
    <location>
        <position position="273"/>
    </location>
</feature>
<proteinExistence type="predicted"/>
<reference evidence="1" key="1">
    <citation type="journal article" date="2014" name="Front. Microbiol.">
        <title>High frequency of phylogenetically diverse reductive dehalogenase-homologous genes in deep subseafloor sedimentary metagenomes.</title>
        <authorList>
            <person name="Kawai M."/>
            <person name="Futagami T."/>
            <person name="Toyoda A."/>
            <person name="Takaki Y."/>
            <person name="Nishi S."/>
            <person name="Hori S."/>
            <person name="Arai W."/>
            <person name="Tsubouchi T."/>
            <person name="Morono Y."/>
            <person name="Uchiyama I."/>
            <person name="Ito T."/>
            <person name="Fujiyama A."/>
            <person name="Inagaki F."/>
            <person name="Takami H."/>
        </authorList>
    </citation>
    <scope>NUCLEOTIDE SEQUENCE</scope>
    <source>
        <strain evidence="1">Expedition CK06-06</strain>
    </source>
</reference>
<accession>X1TF51</accession>